<dbReference type="Proteomes" id="UP000732193">
    <property type="component" value="Unassembled WGS sequence"/>
</dbReference>
<evidence type="ECO:0000313" key="2">
    <source>
        <dbReference type="Proteomes" id="UP000732193"/>
    </source>
</evidence>
<dbReference type="RefSeq" id="WP_203242996.1">
    <property type="nucleotide sequence ID" value="NZ_JAFBRH010000004.1"/>
</dbReference>
<dbReference type="EMBL" id="JAFBRM010000004">
    <property type="protein sequence ID" value="MBM1715120.1"/>
    <property type="molecule type" value="Genomic_DNA"/>
</dbReference>
<protein>
    <submittedName>
        <fullName evidence="1">Uncharacterized protein</fullName>
    </submittedName>
</protein>
<evidence type="ECO:0000313" key="1">
    <source>
        <dbReference type="EMBL" id="MBM1715120.1"/>
    </source>
</evidence>
<organism evidence="1 2">
    <name type="scientific">Sulfitobacter geojensis</name>
    <dbReference type="NCBI Taxonomy" id="1342299"/>
    <lineage>
        <taxon>Bacteria</taxon>
        <taxon>Pseudomonadati</taxon>
        <taxon>Pseudomonadota</taxon>
        <taxon>Alphaproteobacteria</taxon>
        <taxon>Rhodobacterales</taxon>
        <taxon>Roseobacteraceae</taxon>
        <taxon>Sulfitobacter</taxon>
    </lineage>
</organism>
<comment type="caution">
    <text evidence="1">The sequence shown here is derived from an EMBL/GenBank/DDBJ whole genome shotgun (WGS) entry which is preliminary data.</text>
</comment>
<sequence length="1002" mass="112792">MPKTRIPQTGQAKTASQAAHRLIRGFSRERRNDIRGALAQYLAKGLNEKLVERIRNNSSIADMKKSAEILESSSGLKNRKAKGHKPKDLWMSYEYPDKSLELELAYASGFLNSWAEETVEAIETIRLLSLVATVSAEDAASALKACACEWGASRYLSYKVAFLKSLGSTEQGVKNALADVDKILEHAAEPALQYSALENVVPEISLFSTARRYTNALRSQVGTKFRRSHNLNNLIATPTSEDDAAAFLHRSVQVSLLDAVYAVWTLINLQSKFTCVSVVLNGALNRGLLNAFHTAVSDVEGLETPHLKQLETKEKRKYIDHSLHLYRMSAAFLEYPKLCSFRNDIDCVVGVRLMSSLSTEPLSWSADSFDDLSVLRQPTCDFELELHNQVGVKLDSFYRTYLFLRLIQNPTNLALLSASDFKYIFDNTSELDALLLESELETMHLNASSETRTLVSVLALALHRRRSSDPDVDYEYRIKLEKFIIEEFDGVVANFIKSLTEMSPSVANYLATSLNETTLQKMYRLIQSPLQASLARRDILLAIGNALNNIDYIIEAEAIETRNKVAKLKKYFDTSRMYVDSIAMRDWLEANPSAYTQEYKDLLPKLAARLTAIANVPNKNTGKVTKIPVIEISSTIDHLVQKITVDSFREFCVNTEFGIESYLGRRIRHNTLHGVMTDPIDGVLAAPGHDPIITETDFGDAIIEWQAYYRSYIERIRREFLQFRDPSKPNALFDPKLNFAEPSTRRSVSELSEALTQSSPNMLSDLVISFCWQQIGPQLDYASRQIKVKMAGDVKQSLESYLGRFRGREEQRVRSALDEAIDGAFSKVSSWFRLPNTGFVPATIVDLCNIIDIEFAREEIPTTIRGSELETQYYGISVHRLYDCLAVTMQNAIRHGEFLSPIEVGITTENIPNTNLQRVCIAVLSRVDTGDIENAIERINIALEAKETGQDMVTEGYSGLKKLKYITKLIEGQHTVEVTNVGNELELRFSLTAEVVNDEEDR</sequence>
<keyword evidence="2" id="KW-1185">Reference proteome</keyword>
<dbReference type="AlphaFoldDB" id="A0AAE2W0A1"/>
<reference evidence="1 2" key="1">
    <citation type="submission" date="2021-01" db="EMBL/GenBank/DDBJ databases">
        <title>Diatom-associated Roseobacters Show Island Model of Population Structure.</title>
        <authorList>
            <person name="Qu L."/>
            <person name="Feng X."/>
            <person name="Chen Y."/>
            <person name="Li L."/>
            <person name="Wang X."/>
            <person name="Hu Z."/>
            <person name="Wang H."/>
            <person name="Luo H."/>
        </authorList>
    </citation>
    <scope>NUCLEOTIDE SEQUENCE [LARGE SCALE GENOMIC DNA]</scope>
    <source>
        <strain evidence="1 2">TR60-84</strain>
    </source>
</reference>
<proteinExistence type="predicted"/>
<name>A0AAE2W0A1_9RHOB</name>
<accession>A0AAE2W0A1</accession>
<gene>
    <name evidence="1" type="ORF">JQV55_16235</name>
</gene>